<dbReference type="SUPFAM" id="SSF50249">
    <property type="entry name" value="Nucleic acid-binding proteins"/>
    <property type="match status" value="1"/>
</dbReference>
<evidence type="ECO:0000256" key="7">
    <source>
        <dbReference type="ARBA" id="ARBA00022741"/>
    </source>
</evidence>
<evidence type="ECO:0000256" key="2">
    <source>
        <dbReference type="ARBA" id="ARBA00008226"/>
    </source>
</evidence>
<dbReference type="GO" id="GO:0005524">
    <property type="term" value="F:ATP binding"/>
    <property type="evidence" value="ECO:0007669"/>
    <property type="project" value="UniProtKB-UniRule"/>
</dbReference>
<dbReference type="PANTHER" id="PTHR42918:SF15">
    <property type="entry name" value="LYSINE--TRNA LIGASE, CHLOROPLASTIC_MITOCHONDRIAL"/>
    <property type="match status" value="1"/>
</dbReference>
<dbReference type="InterPro" id="IPR034762">
    <property type="entry name" value="Lys-tRNA-ligase_II_bac/euk"/>
</dbReference>
<dbReference type="AlphaFoldDB" id="A0A9D1FW69"/>
<dbReference type="EC" id="6.1.1.6" evidence="13"/>
<dbReference type="NCBIfam" id="NF001756">
    <property type="entry name" value="PRK00484.1"/>
    <property type="match status" value="1"/>
</dbReference>
<evidence type="ECO:0000256" key="14">
    <source>
        <dbReference type="RuleBase" id="RU000336"/>
    </source>
</evidence>
<feature type="binding site" evidence="13">
    <location>
        <position position="416"/>
    </location>
    <ligand>
        <name>Mg(2+)</name>
        <dbReference type="ChEBI" id="CHEBI:18420"/>
        <label>1</label>
    </ligand>
</feature>
<keyword evidence="6 13" id="KW-0479">Metal-binding</keyword>
<evidence type="ECO:0000256" key="12">
    <source>
        <dbReference type="ARBA" id="ARBA00048573"/>
    </source>
</evidence>
<evidence type="ECO:0000256" key="6">
    <source>
        <dbReference type="ARBA" id="ARBA00022723"/>
    </source>
</evidence>
<dbReference type="PIRSF" id="PIRSF039101">
    <property type="entry name" value="LysRS2"/>
    <property type="match status" value="1"/>
</dbReference>
<accession>A0A9D1FW69</accession>
<dbReference type="InterPro" id="IPR004364">
    <property type="entry name" value="Aa-tRNA-synt_II"/>
</dbReference>
<comment type="cofactor">
    <cofactor evidence="13 14">
        <name>Mg(2+)</name>
        <dbReference type="ChEBI" id="CHEBI:18420"/>
    </cofactor>
    <text evidence="13 14">Binds 3 Mg(2+) ions per subunit.</text>
</comment>
<dbReference type="InterPro" id="IPR006195">
    <property type="entry name" value="aa-tRNA-synth_II"/>
</dbReference>
<dbReference type="PRINTS" id="PR00982">
    <property type="entry name" value="TRNASYNTHLYS"/>
</dbReference>
<sequence>MTQQITNEPNSAREQIRQTRIQKLADLADKGVNPYPYSFDKNTDAADLQEKYKDLEPGVETEDEYSVAGRVMAIRNTGMFIDLMDSTGKIQIFSHKENLPEEQMKILKLVDIGDIVGFTGTIRRTPRGELSIKTTALKMLSKSLLPLPEKHHGLTDTETRYRQRYVDLIVNEDVRKTFKARSMIIQKIREYLAKEGFMEVETPTLQTMASGANARPFTTHHNALEMDLTLRIALELYLKRLIVGGVSERVFEIGKCFRNEGIDTRHNPEFTMIELYQAYADYNDMMTLTENMVAYVAQEVLGTMKIKYGEHEIDLTPPWDRKTMLGSIKEATGIDFLEIYSPQQAIETARKLNVHVEDTMNWGQVVEAVFEEKIEPGLIQPCHIIDYPREISPLAKVHRDNERLTERFETRVNGWEIANAFSELTDPIDQRMRFEAQAQAKANGDEEAMDIDEDFICALEYGMPPTGGMGMGIDRLVMLLTDSPSIRDVIAFPTLKKRS</sequence>
<dbReference type="InterPro" id="IPR012340">
    <property type="entry name" value="NA-bd_OB-fold"/>
</dbReference>
<dbReference type="HAMAP" id="MF_00252">
    <property type="entry name" value="Lys_tRNA_synth_class2"/>
    <property type="match status" value="1"/>
</dbReference>
<evidence type="ECO:0000256" key="13">
    <source>
        <dbReference type="HAMAP-Rule" id="MF_00252"/>
    </source>
</evidence>
<reference evidence="16" key="1">
    <citation type="submission" date="2020-10" db="EMBL/GenBank/DDBJ databases">
        <authorList>
            <person name="Gilroy R."/>
        </authorList>
    </citation>
    <scope>NUCLEOTIDE SEQUENCE</scope>
    <source>
        <strain evidence="16">CHK152-2994</strain>
    </source>
</reference>
<evidence type="ECO:0000256" key="4">
    <source>
        <dbReference type="ARBA" id="ARBA00022490"/>
    </source>
</evidence>
<dbReference type="InterPro" id="IPR018149">
    <property type="entry name" value="Lys-tRNA-synth_II_C"/>
</dbReference>
<feature type="domain" description="Aminoacyl-transfer RNA synthetases class-II family profile" evidence="15">
    <location>
        <begin position="178"/>
        <end position="493"/>
    </location>
</feature>
<feature type="binding site" evidence="13">
    <location>
        <position position="416"/>
    </location>
    <ligand>
        <name>Mg(2+)</name>
        <dbReference type="ChEBI" id="CHEBI:18420"/>
        <label>2</label>
    </ligand>
</feature>
<dbReference type="InterPro" id="IPR004365">
    <property type="entry name" value="NA-bd_OB_tRNA"/>
</dbReference>
<dbReference type="SUPFAM" id="SSF55681">
    <property type="entry name" value="Class II aaRS and biotin synthetases"/>
    <property type="match status" value="1"/>
</dbReference>
<dbReference type="Gene3D" id="3.30.930.10">
    <property type="entry name" value="Bira Bifunctional Protein, Domain 2"/>
    <property type="match status" value="1"/>
</dbReference>
<gene>
    <name evidence="13 16" type="primary">lysS</name>
    <name evidence="16" type="ORF">IAD41_06410</name>
</gene>
<dbReference type="Proteomes" id="UP000824139">
    <property type="component" value="Unassembled WGS sequence"/>
</dbReference>
<dbReference type="NCBIfam" id="TIGR00499">
    <property type="entry name" value="lysS_bact"/>
    <property type="match status" value="1"/>
</dbReference>
<comment type="similarity">
    <text evidence="2 13">Belongs to the class-II aminoacyl-tRNA synthetase family.</text>
</comment>
<evidence type="ECO:0000256" key="10">
    <source>
        <dbReference type="ARBA" id="ARBA00022917"/>
    </source>
</evidence>
<organism evidence="16 17">
    <name type="scientific">Candidatus Scatenecus faecavium</name>
    <dbReference type="NCBI Taxonomy" id="2840915"/>
    <lineage>
        <taxon>Bacteria</taxon>
        <taxon>Candidatus Scatenecus</taxon>
    </lineage>
</organism>
<dbReference type="InterPro" id="IPR044136">
    <property type="entry name" value="Lys-tRNA-ligase_II_N"/>
</dbReference>
<keyword evidence="9 13" id="KW-0460">Magnesium</keyword>
<comment type="subcellular location">
    <subcellularLocation>
        <location evidence="1 13">Cytoplasm</location>
    </subcellularLocation>
</comment>
<evidence type="ECO:0000256" key="9">
    <source>
        <dbReference type="ARBA" id="ARBA00022842"/>
    </source>
</evidence>
<evidence type="ECO:0000313" key="17">
    <source>
        <dbReference type="Proteomes" id="UP000824139"/>
    </source>
</evidence>
<dbReference type="GO" id="GO:0000287">
    <property type="term" value="F:magnesium ion binding"/>
    <property type="evidence" value="ECO:0007669"/>
    <property type="project" value="UniProtKB-UniRule"/>
</dbReference>
<dbReference type="Pfam" id="PF00152">
    <property type="entry name" value="tRNA-synt_2"/>
    <property type="match status" value="1"/>
</dbReference>
<dbReference type="EMBL" id="DVJO01000140">
    <property type="protein sequence ID" value="HIS83219.1"/>
    <property type="molecule type" value="Genomic_DNA"/>
</dbReference>
<dbReference type="GO" id="GO:0005829">
    <property type="term" value="C:cytosol"/>
    <property type="evidence" value="ECO:0007669"/>
    <property type="project" value="TreeGrafter"/>
</dbReference>
<dbReference type="Gene3D" id="2.40.50.140">
    <property type="entry name" value="Nucleic acid-binding proteins"/>
    <property type="match status" value="1"/>
</dbReference>
<dbReference type="GO" id="GO:0004824">
    <property type="term" value="F:lysine-tRNA ligase activity"/>
    <property type="evidence" value="ECO:0007669"/>
    <property type="project" value="UniProtKB-UniRule"/>
</dbReference>
<protein>
    <recommendedName>
        <fullName evidence="13">Lysine--tRNA ligase</fullName>
        <ecNumber evidence="13">6.1.1.6</ecNumber>
    </recommendedName>
    <alternativeName>
        <fullName evidence="13">Lysyl-tRNA synthetase</fullName>
        <shortName evidence="13">LysRS</shortName>
    </alternativeName>
</protein>
<evidence type="ECO:0000259" key="15">
    <source>
        <dbReference type="PROSITE" id="PS50862"/>
    </source>
</evidence>
<feature type="binding site" evidence="13">
    <location>
        <position position="409"/>
    </location>
    <ligand>
        <name>Mg(2+)</name>
        <dbReference type="ChEBI" id="CHEBI:18420"/>
        <label>1</label>
    </ligand>
</feature>
<dbReference type="Pfam" id="PF01336">
    <property type="entry name" value="tRNA_anti-codon"/>
    <property type="match status" value="1"/>
</dbReference>
<dbReference type="FunFam" id="2.40.50.140:FF:000024">
    <property type="entry name" value="Lysine--tRNA ligase"/>
    <property type="match status" value="1"/>
</dbReference>
<dbReference type="InterPro" id="IPR002313">
    <property type="entry name" value="Lys-tRNA-ligase_II"/>
</dbReference>
<keyword evidence="8 13" id="KW-0067">ATP-binding</keyword>
<name>A0A9D1FW69_9BACT</name>
<dbReference type="InterPro" id="IPR045864">
    <property type="entry name" value="aa-tRNA-synth_II/BPL/LPL"/>
</dbReference>
<dbReference type="PROSITE" id="PS50862">
    <property type="entry name" value="AA_TRNA_LIGASE_II"/>
    <property type="match status" value="1"/>
</dbReference>
<reference evidence="16" key="2">
    <citation type="journal article" date="2021" name="PeerJ">
        <title>Extensive microbial diversity within the chicken gut microbiome revealed by metagenomics and culture.</title>
        <authorList>
            <person name="Gilroy R."/>
            <person name="Ravi A."/>
            <person name="Getino M."/>
            <person name="Pursley I."/>
            <person name="Horton D.L."/>
            <person name="Alikhan N.F."/>
            <person name="Baker D."/>
            <person name="Gharbi K."/>
            <person name="Hall N."/>
            <person name="Watson M."/>
            <person name="Adriaenssens E.M."/>
            <person name="Foster-Nyarko E."/>
            <person name="Jarju S."/>
            <person name="Secka A."/>
            <person name="Antonio M."/>
            <person name="Oren A."/>
            <person name="Chaudhuri R.R."/>
            <person name="La Ragione R."/>
            <person name="Hildebrand F."/>
            <person name="Pallen M.J."/>
        </authorList>
    </citation>
    <scope>NUCLEOTIDE SEQUENCE</scope>
    <source>
        <strain evidence="16">CHK152-2994</strain>
    </source>
</reference>
<keyword evidence="7 13" id="KW-0547">Nucleotide-binding</keyword>
<dbReference type="GO" id="GO:0006430">
    <property type="term" value="P:lysyl-tRNA aminoacylation"/>
    <property type="evidence" value="ECO:0007669"/>
    <property type="project" value="UniProtKB-UniRule"/>
</dbReference>
<dbReference type="GO" id="GO:0000049">
    <property type="term" value="F:tRNA binding"/>
    <property type="evidence" value="ECO:0007669"/>
    <property type="project" value="TreeGrafter"/>
</dbReference>
<keyword evidence="4 13" id="KW-0963">Cytoplasm</keyword>
<proteinExistence type="inferred from homology"/>
<keyword evidence="11 13" id="KW-0030">Aminoacyl-tRNA synthetase</keyword>
<comment type="subunit">
    <text evidence="3 13">Homodimer.</text>
</comment>
<dbReference type="PANTHER" id="PTHR42918">
    <property type="entry name" value="LYSYL-TRNA SYNTHETASE"/>
    <property type="match status" value="1"/>
</dbReference>
<keyword evidence="5 13" id="KW-0436">Ligase</keyword>
<comment type="catalytic activity">
    <reaction evidence="12 13 14">
        <text>tRNA(Lys) + L-lysine + ATP = L-lysyl-tRNA(Lys) + AMP + diphosphate</text>
        <dbReference type="Rhea" id="RHEA:20792"/>
        <dbReference type="Rhea" id="RHEA-COMP:9696"/>
        <dbReference type="Rhea" id="RHEA-COMP:9697"/>
        <dbReference type="ChEBI" id="CHEBI:30616"/>
        <dbReference type="ChEBI" id="CHEBI:32551"/>
        <dbReference type="ChEBI" id="CHEBI:33019"/>
        <dbReference type="ChEBI" id="CHEBI:78442"/>
        <dbReference type="ChEBI" id="CHEBI:78529"/>
        <dbReference type="ChEBI" id="CHEBI:456215"/>
        <dbReference type="EC" id="6.1.1.6"/>
    </reaction>
</comment>
<comment type="caution">
    <text evidence="16">The sequence shown here is derived from an EMBL/GenBank/DDBJ whole genome shotgun (WGS) entry which is preliminary data.</text>
</comment>
<evidence type="ECO:0000256" key="11">
    <source>
        <dbReference type="ARBA" id="ARBA00023146"/>
    </source>
</evidence>
<evidence type="ECO:0000256" key="1">
    <source>
        <dbReference type="ARBA" id="ARBA00004496"/>
    </source>
</evidence>
<evidence type="ECO:0000256" key="8">
    <source>
        <dbReference type="ARBA" id="ARBA00022840"/>
    </source>
</evidence>
<evidence type="ECO:0000256" key="5">
    <source>
        <dbReference type="ARBA" id="ARBA00022598"/>
    </source>
</evidence>
<evidence type="ECO:0000256" key="3">
    <source>
        <dbReference type="ARBA" id="ARBA00011738"/>
    </source>
</evidence>
<dbReference type="CDD" id="cd00775">
    <property type="entry name" value="LysRS_core"/>
    <property type="match status" value="1"/>
</dbReference>
<keyword evidence="10 13" id="KW-0648">Protein biosynthesis</keyword>
<dbReference type="CDD" id="cd04322">
    <property type="entry name" value="LysRS_N"/>
    <property type="match status" value="1"/>
</dbReference>
<evidence type="ECO:0000313" key="16">
    <source>
        <dbReference type="EMBL" id="HIS83219.1"/>
    </source>
</evidence>